<keyword evidence="4" id="KW-1185">Reference proteome</keyword>
<organism evidence="3 4">
    <name type="scientific">Cryphonectria parasitica (strain ATCC 38755 / EP155)</name>
    <dbReference type="NCBI Taxonomy" id="660469"/>
    <lineage>
        <taxon>Eukaryota</taxon>
        <taxon>Fungi</taxon>
        <taxon>Dikarya</taxon>
        <taxon>Ascomycota</taxon>
        <taxon>Pezizomycotina</taxon>
        <taxon>Sordariomycetes</taxon>
        <taxon>Sordariomycetidae</taxon>
        <taxon>Diaporthales</taxon>
        <taxon>Cryphonectriaceae</taxon>
        <taxon>Cryphonectria-Endothia species complex</taxon>
        <taxon>Cryphonectria</taxon>
    </lineage>
</organism>
<dbReference type="InterPro" id="IPR043129">
    <property type="entry name" value="ATPase_NBD"/>
</dbReference>
<keyword evidence="1" id="KW-0547">Nucleotide-binding</keyword>
<evidence type="ECO:0000313" key="4">
    <source>
        <dbReference type="Proteomes" id="UP000803844"/>
    </source>
</evidence>
<dbReference type="OrthoDB" id="2963168at2759"/>
<sequence length="397" mass="44442">MNAEELISIFLEGLWANSMEKMKAQVSQATVDNSRFHVVVTLPAIWPDYARQRMHNAVQSAGILEKRAGVGDTILTFVSEPEAAAVATLKAVDGRYDIEADDIFIVCDCGGGTVDIISYEITSTDPMAVKEVVKGAGALCGSIFVGEKFEELLRRKVDEVSPGSWGKIGPVDLHDILTDHVFEPAVERIKSLIHGQTDSIANEKSKSPKYIMLVGGFGRCKYLYEYLKDKVNNVEVLQSQDADPWTAIARGAVIHGMTAEKIDPQFTVQIRSRISRASYGIVCQEDWDEEEHRPEDKIWDDEQQKYRATMQMKCEASPPPSRMDETVIMHSEVKWTAKIDMGRLPVFINNRGEEFYQLDYATEMRCSGGSTEFAIFHNGKRQGAKNVSVDFYDHADI</sequence>
<dbReference type="Pfam" id="PF00012">
    <property type="entry name" value="HSP70"/>
    <property type="match status" value="1"/>
</dbReference>
<evidence type="ECO:0000256" key="2">
    <source>
        <dbReference type="ARBA" id="ARBA00022840"/>
    </source>
</evidence>
<evidence type="ECO:0000313" key="3">
    <source>
        <dbReference type="EMBL" id="KAF3767181.1"/>
    </source>
</evidence>
<dbReference type="Proteomes" id="UP000803844">
    <property type="component" value="Unassembled WGS sequence"/>
</dbReference>
<dbReference type="GeneID" id="63841244"/>
<name>A0A9P5CRE0_CRYP1</name>
<comment type="caution">
    <text evidence="3">The sequence shown here is derived from an EMBL/GenBank/DDBJ whole genome shotgun (WGS) entry which is preliminary data.</text>
</comment>
<accession>A0A9P5CRE0</accession>
<evidence type="ECO:0000256" key="1">
    <source>
        <dbReference type="ARBA" id="ARBA00022741"/>
    </source>
</evidence>
<keyword evidence="2" id="KW-0067">ATP-binding</keyword>
<dbReference type="GO" id="GO:0140662">
    <property type="term" value="F:ATP-dependent protein folding chaperone"/>
    <property type="evidence" value="ECO:0007669"/>
    <property type="project" value="InterPro"/>
</dbReference>
<gene>
    <name evidence="3" type="ORF">M406DRAFT_39804</name>
</gene>
<proteinExistence type="predicted"/>
<dbReference type="PANTHER" id="PTHR14187:SF5">
    <property type="entry name" value="HEAT SHOCK 70 KDA PROTEIN 12A"/>
    <property type="match status" value="1"/>
</dbReference>
<dbReference type="RefSeq" id="XP_040778142.1">
    <property type="nucleotide sequence ID" value="XM_040924115.1"/>
</dbReference>
<reference evidence="3" key="1">
    <citation type="journal article" date="2020" name="Phytopathology">
        <title>Genome sequence of the chestnut blight fungus Cryphonectria parasitica EP155: A fundamental resource for an archetypical invasive plant pathogen.</title>
        <authorList>
            <person name="Crouch J.A."/>
            <person name="Dawe A."/>
            <person name="Aerts A."/>
            <person name="Barry K."/>
            <person name="Churchill A.C.L."/>
            <person name="Grimwood J."/>
            <person name="Hillman B."/>
            <person name="Milgroom M.G."/>
            <person name="Pangilinan J."/>
            <person name="Smith M."/>
            <person name="Salamov A."/>
            <person name="Schmutz J."/>
            <person name="Yadav J."/>
            <person name="Grigoriev I.V."/>
            <person name="Nuss D."/>
        </authorList>
    </citation>
    <scope>NUCLEOTIDE SEQUENCE</scope>
    <source>
        <strain evidence="3">EP155</strain>
    </source>
</reference>
<protein>
    <submittedName>
        <fullName evidence="3">Uncharacterized protein</fullName>
    </submittedName>
</protein>
<dbReference type="AlphaFoldDB" id="A0A9P5CRE0"/>
<dbReference type="InterPro" id="IPR013126">
    <property type="entry name" value="Hsp_70_fam"/>
</dbReference>
<dbReference type="SUPFAM" id="SSF53067">
    <property type="entry name" value="Actin-like ATPase domain"/>
    <property type="match status" value="2"/>
</dbReference>
<dbReference type="Gene3D" id="3.30.420.40">
    <property type="match status" value="1"/>
</dbReference>
<dbReference type="EMBL" id="MU032346">
    <property type="protein sequence ID" value="KAF3767181.1"/>
    <property type="molecule type" value="Genomic_DNA"/>
</dbReference>
<dbReference type="GO" id="GO:0005524">
    <property type="term" value="F:ATP binding"/>
    <property type="evidence" value="ECO:0007669"/>
    <property type="project" value="UniProtKB-KW"/>
</dbReference>
<dbReference type="CDD" id="cd10170">
    <property type="entry name" value="ASKHA_NBD_HSP70"/>
    <property type="match status" value="1"/>
</dbReference>
<dbReference type="PANTHER" id="PTHR14187">
    <property type="entry name" value="ALPHA KINASE/ELONGATION FACTOR 2 KINASE"/>
    <property type="match status" value="1"/>
</dbReference>